<dbReference type="EMBL" id="JAZAVJ010000006">
    <property type="protein sequence ID" value="KAK7424111.1"/>
    <property type="molecule type" value="Genomic_DNA"/>
</dbReference>
<sequence length="654" mass="72914">MLGLESLPHHATFLGLRRSAEDGCRLCGFLCISLEQGFRGEKYLDLSQLSDDHPGYQLLLKAREVSLDRIILCFTEETITADSNGPSAPHGLPPCWDQDLENPLGYLDLFADPVETAGTDLAIAGRPLPLSSGESAEDFKVTSGWLKECITNHSLCPAPSADAPLPKRVVDVGPADGSQEPRLVLTSDRKLLGQYYATLSHCWGGALPLSTKADTLQTRIEGIPMALLPKTFRDAVVVVRELGLRFLWIDSLCIIQDSKDDWEEQSAVMGDIYRGGYINIAAKAAANASVGCFVPRTPEPPPCRIPHRAKDGTPTGFMYVRSPVFKVEDIEKTPLDTRGWVLQERTLSPRIIHYGAQQLYWECIGSTQRQDGKYHNDAVNFEEEVGLVPIGNFKQTLGLYSPTDPAMLEEYRAVLSGIMDDKDIERCLHMDQWYYTVMDYTRRNLTYQSDKLAAIAGVAKAFQEERKYSYLAGLWQEDLVRGMMWWICDEQSVPQSQVISHTLPSWAWARHSGEIAFLVSPDRETMSGVMDVSYEQSGKFGQITAARVRLKGPMVKARYTATKPEPGANLVREDGTGIGYARFDTPDSQLTEGDKVLCCVLSRYVEGWAFALVLQQENGQKDTYRRVGYVRDDDPGCHGCLLTPMPMYQEVVIV</sequence>
<name>A0ABR1HU32_9HYPO</name>
<dbReference type="PANTHER" id="PTHR33112">
    <property type="entry name" value="DOMAIN PROTEIN, PUTATIVE-RELATED"/>
    <property type="match status" value="1"/>
</dbReference>
<evidence type="ECO:0000259" key="1">
    <source>
        <dbReference type="Pfam" id="PF06985"/>
    </source>
</evidence>
<protein>
    <recommendedName>
        <fullName evidence="1">Heterokaryon incompatibility domain-containing protein</fullName>
    </recommendedName>
</protein>
<dbReference type="InterPro" id="IPR010730">
    <property type="entry name" value="HET"/>
</dbReference>
<evidence type="ECO:0000313" key="2">
    <source>
        <dbReference type="EMBL" id="KAK7424111.1"/>
    </source>
</evidence>
<reference evidence="2 3" key="1">
    <citation type="journal article" date="2025" name="Microbiol. Resour. Announc.">
        <title>Draft genome sequences for Neonectria magnoliae and Neonectria punicea, canker pathogens of Liriodendron tulipifera and Acer saccharum in West Virginia.</title>
        <authorList>
            <person name="Petronek H.M."/>
            <person name="Kasson M.T."/>
            <person name="Metheny A.M."/>
            <person name="Stauder C.M."/>
            <person name="Lovett B."/>
            <person name="Lynch S.C."/>
            <person name="Garnas J.R."/>
            <person name="Kasson L.R."/>
            <person name="Stajich J.E."/>
        </authorList>
    </citation>
    <scope>NUCLEOTIDE SEQUENCE [LARGE SCALE GENOMIC DNA]</scope>
    <source>
        <strain evidence="2 3">NRRL 64653</strain>
    </source>
</reference>
<organism evidence="2 3">
    <name type="scientific">Neonectria punicea</name>
    <dbReference type="NCBI Taxonomy" id="979145"/>
    <lineage>
        <taxon>Eukaryota</taxon>
        <taxon>Fungi</taxon>
        <taxon>Dikarya</taxon>
        <taxon>Ascomycota</taxon>
        <taxon>Pezizomycotina</taxon>
        <taxon>Sordariomycetes</taxon>
        <taxon>Hypocreomycetidae</taxon>
        <taxon>Hypocreales</taxon>
        <taxon>Nectriaceae</taxon>
        <taxon>Neonectria</taxon>
    </lineage>
</organism>
<accession>A0ABR1HU32</accession>
<feature type="domain" description="Heterokaryon incompatibility" evidence="1">
    <location>
        <begin position="196"/>
        <end position="344"/>
    </location>
</feature>
<comment type="caution">
    <text evidence="2">The sequence shown here is derived from an EMBL/GenBank/DDBJ whole genome shotgun (WGS) entry which is preliminary data.</text>
</comment>
<gene>
    <name evidence="2" type="ORF">QQX98_000721</name>
</gene>
<dbReference type="Proteomes" id="UP001498476">
    <property type="component" value="Unassembled WGS sequence"/>
</dbReference>
<keyword evidence="3" id="KW-1185">Reference proteome</keyword>
<proteinExistence type="predicted"/>
<dbReference type="PANTHER" id="PTHR33112:SF8">
    <property type="entry name" value="HETEROKARYON INCOMPATIBILITY DOMAIN-CONTAINING PROTEIN"/>
    <property type="match status" value="1"/>
</dbReference>
<dbReference type="Pfam" id="PF06985">
    <property type="entry name" value="HET"/>
    <property type="match status" value="1"/>
</dbReference>
<evidence type="ECO:0000313" key="3">
    <source>
        <dbReference type="Proteomes" id="UP001498476"/>
    </source>
</evidence>